<evidence type="ECO:0000313" key="1">
    <source>
        <dbReference type="EMBL" id="ALE38941.1"/>
    </source>
</evidence>
<proteinExistence type="predicted"/>
<dbReference type="Proteomes" id="UP000056502">
    <property type="component" value="Chromosome I"/>
</dbReference>
<reference evidence="1 2" key="1">
    <citation type="journal article" date="2015" name="Genome Announc.">
        <title>Whole-Genome Sequence of Leptospira interrogans Serovar Hardjo Subtype Hardjoprajitno Strain Norma, Isolated from Cattle in a Leptospirosis Outbreak in Brazil.</title>
        <authorList>
            <person name="Cosate M.R."/>
            <person name="Soares S.C."/>
            <person name="Mendes T.A."/>
            <person name="Raittz R.T."/>
            <person name="Moreira E.C."/>
            <person name="Leite R."/>
            <person name="Fernandes G.R."/>
            <person name="Haddad J.P."/>
            <person name="Ortega J.M."/>
        </authorList>
    </citation>
    <scope>NUCLEOTIDE SEQUENCE [LARGE SCALE GENOMIC DNA]</scope>
    <source>
        <strain evidence="1 2">Norma</strain>
    </source>
</reference>
<dbReference type="PATRIC" id="fig|1279460.3.peg.1764"/>
<dbReference type="AntiFam" id="ANF00051">
    <property type="entry name" value="Translation of DNA tandem repeat"/>
</dbReference>
<organism evidence="1">
    <name type="scientific">Leptospira interrogans serovar Hardjo str. Norma</name>
    <dbReference type="NCBI Taxonomy" id="1279460"/>
    <lineage>
        <taxon>Bacteria</taxon>
        <taxon>Pseudomonadati</taxon>
        <taxon>Spirochaetota</taxon>
        <taxon>Spirochaetia</taxon>
        <taxon>Leptospirales</taxon>
        <taxon>Leptospiraceae</taxon>
        <taxon>Leptospira</taxon>
    </lineage>
</organism>
<dbReference type="AlphaFoldDB" id="A0A0M3TLE4"/>
<name>A0A0M3TLE4_LEPIR</name>
<sequence>MMWELLQITILRTNSKIVGTTTFRNFFSHRTHVKYNTQFNDVHSAQENPP</sequence>
<accession>A0A0M3TLE4</accession>
<protein>
    <submittedName>
        <fullName evidence="1">Uncharacterized protein</fullName>
    </submittedName>
</protein>
<gene>
    <name evidence="1" type="ORF">G436_1751</name>
</gene>
<dbReference type="EMBL" id="CP012603">
    <property type="protein sequence ID" value="ALE38941.1"/>
    <property type="molecule type" value="Genomic_DNA"/>
</dbReference>
<evidence type="ECO:0000313" key="2">
    <source>
        <dbReference type="Proteomes" id="UP000056502"/>
    </source>
</evidence>